<sequence>MKRFKLMLSAALMAASMTTSAAENAMTEKEMTVYRSPTCSCCGKWIEHAKQNHFVIKDIVSDDMQAIKQKLGVPEKLASCHTAIVDGYVIEGHVPADDIEKLLQTKPKVVGISAPGMPMGSPGMEMGGRQDDYAVVSFDKDGNVEVFSEHKANQ</sequence>
<dbReference type="RefSeq" id="WP_066985093.1">
    <property type="nucleotide sequence ID" value="NZ_LUUI01000127.1"/>
</dbReference>
<name>A0A177N5D2_9GAMM</name>
<reference evidence="2 3" key="1">
    <citation type="submission" date="2016-03" db="EMBL/GenBank/DDBJ databases">
        <authorList>
            <person name="Ploux O."/>
        </authorList>
    </citation>
    <scope>NUCLEOTIDE SEQUENCE [LARGE SCALE GENOMIC DNA]</scope>
    <source>
        <strain evidence="2 3">R-45370</strain>
    </source>
</reference>
<dbReference type="Proteomes" id="UP000078476">
    <property type="component" value="Unassembled WGS sequence"/>
</dbReference>
<keyword evidence="1" id="KW-0732">Signal</keyword>
<dbReference type="InterPro" id="IPR036249">
    <property type="entry name" value="Thioredoxin-like_sf"/>
</dbReference>
<evidence type="ECO:0000313" key="2">
    <source>
        <dbReference type="EMBL" id="OAI12683.1"/>
    </source>
</evidence>
<dbReference type="InterPro" id="IPR007332">
    <property type="entry name" value="DUF411"/>
</dbReference>
<keyword evidence="3" id="KW-1185">Reference proteome</keyword>
<feature type="chain" id="PRO_5008068777" evidence="1">
    <location>
        <begin position="22"/>
        <end position="154"/>
    </location>
</feature>
<feature type="signal peptide" evidence="1">
    <location>
        <begin position="1"/>
        <end position="21"/>
    </location>
</feature>
<evidence type="ECO:0000256" key="1">
    <source>
        <dbReference type="SAM" id="SignalP"/>
    </source>
</evidence>
<dbReference type="OrthoDB" id="14727at2"/>
<protein>
    <submittedName>
        <fullName evidence="2">CopG family transcriptional regulator</fullName>
    </submittedName>
</protein>
<dbReference type="STRING" id="980561.A1359_13425"/>
<gene>
    <name evidence="2" type="ORF">A1359_13425</name>
</gene>
<proteinExistence type="predicted"/>
<dbReference type="Pfam" id="PF04214">
    <property type="entry name" value="DUF411"/>
    <property type="match status" value="1"/>
</dbReference>
<dbReference type="EMBL" id="LUUI01000127">
    <property type="protein sequence ID" value="OAI12683.1"/>
    <property type="molecule type" value="Genomic_DNA"/>
</dbReference>
<dbReference type="SUPFAM" id="SSF52833">
    <property type="entry name" value="Thioredoxin-like"/>
    <property type="match status" value="1"/>
</dbReference>
<accession>A0A177N5D2</accession>
<organism evidence="2 3">
    <name type="scientific">Methylomonas lenta</name>
    <dbReference type="NCBI Taxonomy" id="980561"/>
    <lineage>
        <taxon>Bacteria</taxon>
        <taxon>Pseudomonadati</taxon>
        <taxon>Pseudomonadota</taxon>
        <taxon>Gammaproteobacteria</taxon>
        <taxon>Methylococcales</taxon>
        <taxon>Methylococcaceae</taxon>
        <taxon>Methylomonas</taxon>
    </lineage>
</organism>
<comment type="caution">
    <text evidence="2">The sequence shown here is derived from an EMBL/GenBank/DDBJ whole genome shotgun (WGS) entry which is preliminary data.</text>
</comment>
<evidence type="ECO:0000313" key="3">
    <source>
        <dbReference type="Proteomes" id="UP000078476"/>
    </source>
</evidence>
<dbReference type="AlphaFoldDB" id="A0A177N5D2"/>